<dbReference type="EMBL" id="JACEOL010000001">
    <property type="protein sequence ID" value="MBA4600810.1"/>
    <property type="molecule type" value="Genomic_DNA"/>
</dbReference>
<dbReference type="AlphaFoldDB" id="A0A7W1XPK9"/>
<organism evidence="1 2">
    <name type="scientific">Thermoactinomyces mirandus</name>
    <dbReference type="NCBI Taxonomy" id="2756294"/>
    <lineage>
        <taxon>Bacteria</taxon>
        <taxon>Bacillati</taxon>
        <taxon>Bacillota</taxon>
        <taxon>Bacilli</taxon>
        <taxon>Bacillales</taxon>
        <taxon>Thermoactinomycetaceae</taxon>
        <taxon>Thermoactinomyces</taxon>
    </lineage>
</organism>
<evidence type="ECO:0000313" key="1">
    <source>
        <dbReference type="EMBL" id="MBA4600810.1"/>
    </source>
</evidence>
<keyword evidence="2" id="KW-1185">Reference proteome</keyword>
<dbReference type="Proteomes" id="UP000538292">
    <property type="component" value="Unassembled WGS sequence"/>
</dbReference>
<proteinExistence type="predicted"/>
<comment type="caution">
    <text evidence="1">The sequence shown here is derived from an EMBL/GenBank/DDBJ whole genome shotgun (WGS) entry which is preliminary data.</text>
</comment>
<protein>
    <submittedName>
        <fullName evidence="1">Limonene hydroxylase</fullName>
    </submittedName>
</protein>
<name>A0A7W1XPK9_9BACL</name>
<evidence type="ECO:0000313" key="2">
    <source>
        <dbReference type="Proteomes" id="UP000538292"/>
    </source>
</evidence>
<accession>A0A7W1XPK9</accession>
<sequence>MCRNTFPKECQLLPWVGQPSVYHYIKEQIDQYGKIVKDTLPDEDSSNEEILFAPGAIDGMLEHHGMRTEEDDARIKKLVKCIRQQVTNPGNKTRRATYLAVMDDKILGYIDVLLKEIRIQSDLNPDWLYQEAIWFIQNSAHREVVKLGIALLGLFQCEDDLDLLFTIGRHDEFTLYVSVAIQNGTADPDLHLFQLVQLVDGWGKIHIVERLQPETQEIRDWLLRKGCRNSIMDEYLAYTCAEKGKLHMALKAEKIDTDLYHGAGIIISALINGGWAAEDIDDYLHAYSVLSDYLRHSRIQCKTATDLNVIVEIKRFLEQEEEQWRERYEQGWTPEQREELVSEVRSFLADEKWEIVILRELQSEQCNLHAAVQVAEELSLDIWFDLLGRLKKDLLNEDIYHVLIRTTDLDRIRHLVRLVEETLPLDQITTGPALEGGTFGEKVHKYKLHCCIETIVQGLNRFAGTGIPLIRASLQSPVIRNRTVALNTLKAWEVSEWVQECSHLVANLAQSDPDEDVRLSARKLLKRVSQ</sequence>
<reference evidence="1 2" key="1">
    <citation type="submission" date="2020-07" db="EMBL/GenBank/DDBJ databases">
        <title>Thermoactinomyces phylogeny.</title>
        <authorList>
            <person name="Dunlap C."/>
        </authorList>
    </citation>
    <scope>NUCLEOTIDE SEQUENCE [LARGE SCALE GENOMIC DNA]</scope>
    <source>
        <strain evidence="1 2">AMNI-1</strain>
    </source>
</reference>
<gene>
    <name evidence="1" type="ORF">H2C83_00420</name>
</gene>